<gene>
    <name evidence="2" type="ORF">A6A05_03170</name>
</gene>
<protein>
    <submittedName>
        <fullName evidence="2">Uncharacterized protein</fullName>
    </submittedName>
</protein>
<dbReference type="EMBL" id="LWQU01000163">
    <property type="protein sequence ID" value="OAN47843.1"/>
    <property type="molecule type" value="Genomic_DNA"/>
</dbReference>
<comment type="caution">
    <text evidence="2">The sequence shown here is derived from an EMBL/GenBank/DDBJ whole genome shotgun (WGS) entry which is preliminary data.</text>
</comment>
<proteinExistence type="predicted"/>
<evidence type="ECO:0000313" key="2">
    <source>
        <dbReference type="EMBL" id="OAN47843.1"/>
    </source>
</evidence>
<keyword evidence="1" id="KW-0812">Transmembrane</keyword>
<dbReference type="RefSeq" id="WP_068502965.1">
    <property type="nucleotide sequence ID" value="NZ_LWQU01000163.1"/>
</dbReference>
<sequence>MMTQLMSWVSPALTAMMPLFVLACGMLLPTYLSRVKQSELERLATSYAGIERARGFQSAQQMADRFSVTHFIIPVAFTTFQVSILSFLTFYGARIDPLAKDFILGGADIVKGDYQNYAMLTLCTVSFAFLGAFIWMIQNLVTRIVSRNINPATFYAMSVNILLATTLAAVLHHIYHGGLDEVMGLPSASDKPSLLIVMAFLTGMAPDIMLDKLRRGLKFFRSEGEAPSMPLTTIQGISSFTAFRLKEMGLDGVQNLAQTNPVELYMMTPASIQTCLDWVGQAQLQLSFPDKAAALGPLGVRTMLDFHAMDDAILAGLTGWSAEQVANAKRRVDQTPSFASLKELNALLVGAA</sequence>
<name>A0A178MH24_9PROT</name>
<keyword evidence="3" id="KW-1185">Reference proteome</keyword>
<feature type="transmembrane region" description="Helical" evidence="1">
    <location>
        <begin position="71"/>
        <end position="93"/>
    </location>
</feature>
<dbReference type="OrthoDB" id="7296456at2"/>
<reference evidence="2 3" key="1">
    <citation type="submission" date="2016-04" db="EMBL/GenBank/DDBJ databases">
        <title>Draft genome sequence of freshwater magnetotactic bacteria Magnetospirillum marisnigri SP-1 and Magnetospirillum moscoviense BB-1.</title>
        <authorList>
            <person name="Koziaeva V."/>
            <person name="Dziuba M.V."/>
            <person name="Ivanov T.M."/>
            <person name="Kuznetsov B."/>
            <person name="Grouzdev D.S."/>
        </authorList>
    </citation>
    <scope>NUCLEOTIDE SEQUENCE [LARGE SCALE GENOMIC DNA]</scope>
    <source>
        <strain evidence="2 3">BB-1</strain>
    </source>
</reference>
<keyword evidence="1" id="KW-0472">Membrane</keyword>
<organism evidence="2 3">
    <name type="scientific">Magnetospirillum moscoviense</name>
    <dbReference type="NCBI Taxonomy" id="1437059"/>
    <lineage>
        <taxon>Bacteria</taxon>
        <taxon>Pseudomonadati</taxon>
        <taxon>Pseudomonadota</taxon>
        <taxon>Alphaproteobacteria</taxon>
        <taxon>Rhodospirillales</taxon>
        <taxon>Rhodospirillaceae</taxon>
        <taxon>Magnetospirillum</taxon>
    </lineage>
</organism>
<evidence type="ECO:0000256" key="1">
    <source>
        <dbReference type="SAM" id="Phobius"/>
    </source>
</evidence>
<dbReference type="AlphaFoldDB" id="A0A178MH24"/>
<dbReference type="STRING" id="1437059.A6A05_03170"/>
<feature type="transmembrane region" description="Helical" evidence="1">
    <location>
        <begin position="153"/>
        <end position="174"/>
    </location>
</feature>
<accession>A0A178MH24</accession>
<feature type="transmembrane region" description="Helical" evidence="1">
    <location>
        <begin position="194"/>
        <end position="210"/>
    </location>
</feature>
<feature type="transmembrane region" description="Helical" evidence="1">
    <location>
        <begin position="12"/>
        <end position="32"/>
    </location>
</feature>
<dbReference type="Proteomes" id="UP000078543">
    <property type="component" value="Unassembled WGS sequence"/>
</dbReference>
<evidence type="ECO:0000313" key="3">
    <source>
        <dbReference type="Proteomes" id="UP000078543"/>
    </source>
</evidence>
<keyword evidence="1" id="KW-1133">Transmembrane helix</keyword>
<feature type="transmembrane region" description="Helical" evidence="1">
    <location>
        <begin position="117"/>
        <end position="141"/>
    </location>
</feature>